<proteinExistence type="predicted"/>
<sequence length="123" mass="13967">MFPLRSLVVIFKTRMSEILVLAMTAFFPNTPGGLCLSFICARPGGHGDWQTPRRFPSGKYLLRLFPAQGPLHHQRTIYSTKRWLSELEDHLENRGWPTGTEDAFKSSVACVMNDDPPHDQPAR</sequence>
<dbReference type="RefSeq" id="XP_012942958.1">
    <property type="nucleotide sequence ID" value="XM_013087504.2"/>
</dbReference>
<gene>
    <name evidence="2" type="primary">LOC106012987</name>
</gene>
<protein>
    <submittedName>
        <fullName evidence="2">Uncharacterized protein LOC106012987</fullName>
    </submittedName>
</protein>
<dbReference type="GeneID" id="106012987"/>
<evidence type="ECO:0000313" key="2">
    <source>
        <dbReference type="RefSeq" id="XP_012942958.1"/>
    </source>
</evidence>
<dbReference type="Proteomes" id="UP000694888">
    <property type="component" value="Unplaced"/>
</dbReference>
<evidence type="ECO:0000313" key="1">
    <source>
        <dbReference type="Proteomes" id="UP000694888"/>
    </source>
</evidence>
<reference evidence="2" key="1">
    <citation type="submission" date="2025-08" db="UniProtKB">
        <authorList>
            <consortium name="RefSeq"/>
        </authorList>
    </citation>
    <scope>IDENTIFICATION</scope>
</reference>
<accession>A0ABM1A8P2</accession>
<organism evidence="1 2">
    <name type="scientific">Aplysia californica</name>
    <name type="common">California sea hare</name>
    <dbReference type="NCBI Taxonomy" id="6500"/>
    <lineage>
        <taxon>Eukaryota</taxon>
        <taxon>Metazoa</taxon>
        <taxon>Spiralia</taxon>
        <taxon>Lophotrochozoa</taxon>
        <taxon>Mollusca</taxon>
        <taxon>Gastropoda</taxon>
        <taxon>Heterobranchia</taxon>
        <taxon>Euthyneura</taxon>
        <taxon>Tectipleura</taxon>
        <taxon>Aplysiida</taxon>
        <taxon>Aplysioidea</taxon>
        <taxon>Aplysiidae</taxon>
        <taxon>Aplysia</taxon>
    </lineage>
</organism>
<keyword evidence="1" id="KW-1185">Reference proteome</keyword>
<name>A0ABM1A8P2_APLCA</name>